<evidence type="ECO:0000313" key="3">
    <source>
        <dbReference type="Proteomes" id="UP000189883"/>
    </source>
</evidence>
<protein>
    <submittedName>
        <fullName evidence="2">Penicillin-binding protein 4</fullName>
    </submittedName>
</protein>
<dbReference type="InterPro" id="IPR012338">
    <property type="entry name" value="Beta-lactam/transpept-like"/>
</dbReference>
<dbReference type="InterPro" id="IPR050491">
    <property type="entry name" value="AmpC-like"/>
</dbReference>
<dbReference type="PANTHER" id="PTHR46825">
    <property type="entry name" value="D-ALANYL-D-ALANINE-CARBOXYPEPTIDASE/ENDOPEPTIDASE AMPH"/>
    <property type="match status" value="1"/>
</dbReference>
<organism evidence="2 3">
    <name type="scientific">Riemerella anatipestifer</name>
    <name type="common">Moraxella anatipestifer</name>
    <dbReference type="NCBI Taxonomy" id="34085"/>
    <lineage>
        <taxon>Bacteria</taxon>
        <taxon>Pseudomonadati</taxon>
        <taxon>Bacteroidota</taxon>
        <taxon>Flavobacteriia</taxon>
        <taxon>Flavobacteriales</taxon>
        <taxon>Weeksellaceae</taxon>
        <taxon>Riemerella</taxon>
    </lineage>
</organism>
<dbReference type="AlphaFoldDB" id="A0A1S7DTN9"/>
<feature type="domain" description="Beta-lactamase-related" evidence="1">
    <location>
        <begin position="75"/>
        <end position="372"/>
    </location>
</feature>
<name>A0A1S7DTN9_RIEAN</name>
<gene>
    <name evidence="2" type="primary">pbpE</name>
    <name evidence="2" type="ORF">AB406_1476</name>
</gene>
<accession>A0A1S7DTN9</accession>
<dbReference type="Proteomes" id="UP000189883">
    <property type="component" value="Chromosome"/>
</dbReference>
<evidence type="ECO:0000259" key="1">
    <source>
        <dbReference type="Pfam" id="PF00144"/>
    </source>
</evidence>
<dbReference type="EMBL" id="CP011859">
    <property type="protein sequence ID" value="AQY22421.1"/>
    <property type="molecule type" value="Genomic_DNA"/>
</dbReference>
<sequence length="415" mass="47917">MKWWWMIAFGLLTFSCAKKQESNEEVKTNLPHFSKVDVEDIFTKEENSVANEDSLKNLLQEYYQNTWVGGDLSGGILIAKGNNIIFEKYRGYGRENQQMPINQNTPLHIASISKTMTAMAIMKLIETKKIKLDQDITTFFPKFPYANIRIIDLLSHRSGLPKYEHFIDILEPKPKELSQLFLTNQDVLNLLIKYKPELARPTDTGFMYCNTNYALLALIIEKVTQKDYPTAMKEMLFAPLEMKHTFVFQQKDIAMAAQSFYYKNNKLYPLNNLDLIYGDKNIYTTPRDLLKFSQAMFSKEFLPSDLKEKIFTPYSNEKKGINNYGLGFRMKNFDNNKKLTYHNGWWHGSNSVFVHLLDSKVSIIAIGNKFSKRVYSAVALSGLFDDFPLETETLKKEMMPNASNALPSFSSDSLQ</sequence>
<evidence type="ECO:0000313" key="2">
    <source>
        <dbReference type="EMBL" id="AQY22421.1"/>
    </source>
</evidence>
<dbReference type="SUPFAM" id="SSF56601">
    <property type="entry name" value="beta-lactamase/transpeptidase-like"/>
    <property type="match status" value="1"/>
</dbReference>
<dbReference type="Gene3D" id="3.40.710.10">
    <property type="entry name" value="DD-peptidase/beta-lactamase superfamily"/>
    <property type="match status" value="1"/>
</dbReference>
<proteinExistence type="predicted"/>
<dbReference type="PANTHER" id="PTHR46825:SF9">
    <property type="entry name" value="BETA-LACTAMASE-RELATED DOMAIN-CONTAINING PROTEIN"/>
    <property type="match status" value="1"/>
</dbReference>
<reference evidence="2 3" key="1">
    <citation type="submission" date="2015-06" db="EMBL/GenBank/DDBJ databases">
        <title>R. anatipestifer strain HXb2 is the most virulent strain so far, and the genome sequence would help us uncover the pathogenesis.</title>
        <authorList>
            <person name="Hu Q."/>
            <person name="Qi J."/>
            <person name="Bo H."/>
            <person name="Liu G."/>
            <person name="Tao M."/>
            <person name="Ding Y."/>
            <person name="Xue Y."/>
        </authorList>
    </citation>
    <scope>NUCLEOTIDE SEQUENCE [LARGE SCALE GENOMIC DNA]</scope>
    <source>
        <strain evidence="2 3">HXb2</strain>
    </source>
</reference>
<dbReference type="RefSeq" id="WP_079207602.1">
    <property type="nucleotide sequence ID" value="NZ_CP011859.1"/>
</dbReference>
<dbReference type="Pfam" id="PF00144">
    <property type="entry name" value="Beta-lactamase"/>
    <property type="match status" value="1"/>
</dbReference>
<dbReference type="InterPro" id="IPR001466">
    <property type="entry name" value="Beta-lactam-related"/>
</dbReference>
<dbReference type="PROSITE" id="PS51257">
    <property type="entry name" value="PROKAR_LIPOPROTEIN"/>
    <property type="match status" value="1"/>
</dbReference>